<organism evidence="1 2">
    <name type="scientific">Massilia yuzhufengensis</name>
    <dbReference type="NCBI Taxonomy" id="1164594"/>
    <lineage>
        <taxon>Bacteria</taxon>
        <taxon>Pseudomonadati</taxon>
        <taxon>Pseudomonadota</taxon>
        <taxon>Betaproteobacteria</taxon>
        <taxon>Burkholderiales</taxon>
        <taxon>Oxalobacteraceae</taxon>
        <taxon>Telluria group</taxon>
        <taxon>Massilia</taxon>
    </lineage>
</organism>
<proteinExistence type="predicted"/>
<reference evidence="2" key="1">
    <citation type="submission" date="2016-10" db="EMBL/GenBank/DDBJ databases">
        <authorList>
            <person name="Varghese N."/>
            <person name="Submissions S."/>
        </authorList>
    </citation>
    <scope>NUCLEOTIDE SEQUENCE [LARGE SCALE GENOMIC DNA]</scope>
    <source>
        <strain evidence="2">CGMCC 1.12041</strain>
    </source>
</reference>
<dbReference type="Proteomes" id="UP000198639">
    <property type="component" value="Unassembled WGS sequence"/>
</dbReference>
<protein>
    <recommendedName>
        <fullName evidence="3">Lipoprotein</fullName>
    </recommendedName>
</protein>
<dbReference type="AlphaFoldDB" id="A0A1I1LH08"/>
<evidence type="ECO:0008006" key="3">
    <source>
        <dbReference type="Google" id="ProtNLM"/>
    </source>
</evidence>
<keyword evidence="2" id="KW-1185">Reference proteome</keyword>
<dbReference type="PROSITE" id="PS51257">
    <property type="entry name" value="PROKAR_LIPOPROTEIN"/>
    <property type="match status" value="1"/>
</dbReference>
<evidence type="ECO:0000313" key="2">
    <source>
        <dbReference type="Proteomes" id="UP000198639"/>
    </source>
</evidence>
<dbReference type="STRING" id="1164594.SAMN05216204_10997"/>
<dbReference type="RefSeq" id="WP_229408755.1">
    <property type="nucleotide sequence ID" value="NZ_FOLD01000009.1"/>
</dbReference>
<gene>
    <name evidence="1" type="ORF">SAMN05216204_10997</name>
</gene>
<sequence>MRKSFFLLVPLLLAGCVNDTASYRIDPNDHAITLRVVQDYFWSKQAKLLLTATRMPDCQRLVDLGEVTLSGLEIELFASGPNVYTLRSGEDVWQVETQGCTELEAPQANAVTGQALGVFHLDEHDKLVFAAPDTAP</sequence>
<accession>A0A1I1LH08</accession>
<evidence type="ECO:0000313" key="1">
    <source>
        <dbReference type="EMBL" id="SFC72467.1"/>
    </source>
</evidence>
<name>A0A1I1LH08_9BURK</name>
<dbReference type="EMBL" id="FOLD01000009">
    <property type="protein sequence ID" value="SFC72467.1"/>
    <property type="molecule type" value="Genomic_DNA"/>
</dbReference>